<dbReference type="AlphaFoldDB" id="A0A015K7A5"/>
<dbReference type="Proteomes" id="UP000022910">
    <property type="component" value="Unassembled WGS sequence"/>
</dbReference>
<gene>
    <name evidence="1" type="ORF">RirG_226390</name>
</gene>
<protein>
    <recommendedName>
        <fullName evidence="3">F-box domain-containing protein</fullName>
    </recommendedName>
</protein>
<evidence type="ECO:0008006" key="3">
    <source>
        <dbReference type="Google" id="ProtNLM"/>
    </source>
</evidence>
<accession>A0A015K7A5</accession>
<dbReference type="OrthoDB" id="2312787at2759"/>
<dbReference type="SUPFAM" id="SSF52047">
    <property type="entry name" value="RNI-like"/>
    <property type="match status" value="1"/>
</dbReference>
<dbReference type="InterPro" id="IPR032675">
    <property type="entry name" value="LRR_dom_sf"/>
</dbReference>
<reference evidence="1 2" key="1">
    <citation type="submission" date="2014-02" db="EMBL/GenBank/DDBJ databases">
        <title>Single nucleus genome sequencing reveals high similarity among nuclei of an endomycorrhizal fungus.</title>
        <authorList>
            <person name="Lin K."/>
            <person name="Geurts R."/>
            <person name="Zhang Z."/>
            <person name="Limpens E."/>
            <person name="Saunders D.G."/>
            <person name="Mu D."/>
            <person name="Pang E."/>
            <person name="Cao H."/>
            <person name="Cha H."/>
            <person name="Lin T."/>
            <person name="Zhou Q."/>
            <person name="Shang Y."/>
            <person name="Li Y."/>
            <person name="Ivanov S."/>
            <person name="Sharma T."/>
            <person name="Velzen R.V."/>
            <person name="Ruijter N.D."/>
            <person name="Aanen D.K."/>
            <person name="Win J."/>
            <person name="Kamoun S."/>
            <person name="Bisseling T."/>
            <person name="Huang S."/>
        </authorList>
    </citation>
    <scope>NUCLEOTIDE SEQUENCE [LARGE SCALE GENOMIC DNA]</scope>
    <source>
        <strain evidence="2">DAOM197198w</strain>
    </source>
</reference>
<evidence type="ECO:0000313" key="1">
    <source>
        <dbReference type="EMBL" id="EXX55326.1"/>
    </source>
</evidence>
<evidence type="ECO:0000313" key="2">
    <source>
        <dbReference type="Proteomes" id="UP000022910"/>
    </source>
</evidence>
<keyword evidence="2" id="KW-1185">Reference proteome</keyword>
<proteinExistence type="predicted"/>
<dbReference type="EMBL" id="JEMT01028229">
    <property type="protein sequence ID" value="EXX55326.1"/>
    <property type="molecule type" value="Genomic_DNA"/>
</dbReference>
<comment type="caution">
    <text evidence="1">The sequence shown here is derived from an EMBL/GenBank/DDBJ whole genome shotgun (WGS) entry which is preliminary data.</text>
</comment>
<name>A0A015K7A5_RHIIW</name>
<dbReference type="HOGENOM" id="CLU_028913_7_0_1"/>
<organism evidence="1 2">
    <name type="scientific">Rhizophagus irregularis (strain DAOM 197198w)</name>
    <name type="common">Glomus intraradices</name>
    <dbReference type="NCBI Taxonomy" id="1432141"/>
    <lineage>
        <taxon>Eukaryota</taxon>
        <taxon>Fungi</taxon>
        <taxon>Fungi incertae sedis</taxon>
        <taxon>Mucoromycota</taxon>
        <taxon>Glomeromycotina</taxon>
        <taxon>Glomeromycetes</taxon>
        <taxon>Glomerales</taxon>
        <taxon>Glomeraceae</taxon>
        <taxon>Rhizophagus</taxon>
    </lineage>
</organism>
<dbReference type="Gene3D" id="3.80.10.10">
    <property type="entry name" value="Ribonuclease Inhibitor"/>
    <property type="match status" value="1"/>
</dbReference>
<sequence>MNNSPSQITPDCLEVIFKYLKYDRSSLFSCLLVNRLWCRLVVHLIWRDPFFNMNSNKEPLFGIVQSYISCLPDTSKQNIIDEIINTDEKDEKDEKTFQQLQQQLQRQPLFNYIKYLQVFNSENFDIAFNEWHKKYNNLYTNTHISKLLIDFIFKECPNLTKLRFYVWDKWGIPLSKMNFDLLFNRENGKNVLINLKEFRFIFYAKTKSDELENSFKIALNLFNNMEKKSNKIQFMEINFRGQLPSKKIDQSIGNLIKAQKNLKSCKFIEYWDPKDPSIYKVLLNNNSLTHLNLSLSYFHQSFFEGLLACKNLETLELLRCPQMPSHLLDFPLKGSLPIKNLKVIMNYPAAFNESLTVLLHMCNINLRKLFISGVDDIIIDNICSYNTRLTHLSILAQQQIFDPPQSLSVLTELTHLKLAMIQSYIFSNDTLDYFIDTLPSSLQYLCFNFNIDTNSLKIFLNDCKIPLKSLEFHQSDSQGDEVFDSLVNYKILNQNVCEEMRLFIEYPHTFSSNTFEKAKKHINIILDVPKNHDLW</sequence>